<gene>
    <name evidence="13" type="ORF">QWJ38_05330</name>
</gene>
<comment type="caution">
    <text evidence="13">The sequence shown here is derived from an EMBL/GenBank/DDBJ whole genome shotgun (WGS) entry which is preliminary data.</text>
</comment>
<dbReference type="InterPro" id="IPR058624">
    <property type="entry name" value="MdtA-like_HH"/>
</dbReference>
<evidence type="ECO:0000256" key="3">
    <source>
        <dbReference type="ARBA" id="ARBA00022448"/>
    </source>
</evidence>
<comment type="similarity">
    <text evidence="2">Belongs to the membrane fusion protein (MFP) (TC 8.A.1) family.</text>
</comment>
<keyword evidence="5" id="KW-0997">Cell inner membrane</keyword>
<dbReference type="SUPFAM" id="SSF111369">
    <property type="entry name" value="HlyD-like secretion proteins"/>
    <property type="match status" value="1"/>
</dbReference>
<evidence type="ECO:0000256" key="6">
    <source>
        <dbReference type="ARBA" id="ARBA00023136"/>
    </source>
</evidence>
<dbReference type="Gene3D" id="2.40.30.170">
    <property type="match status" value="1"/>
</dbReference>
<comment type="subcellular location">
    <subcellularLocation>
        <location evidence="1">Cell membrane</location>
    </subcellularLocation>
</comment>
<organism evidence="13 14">
    <name type="scientific">Roseateles violae</name>
    <dbReference type="NCBI Taxonomy" id="3058042"/>
    <lineage>
        <taxon>Bacteria</taxon>
        <taxon>Pseudomonadati</taxon>
        <taxon>Pseudomonadota</taxon>
        <taxon>Betaproteobacteria</taxon>
        <taxon>Burkholderiales</taxon>
        <taxon>Sphaerotilaceae</taxon>
        <taxon>Roseateles</taxon>
    </lineage>
</organism>
<keyword evidence="4" id="KW-1003">Cell membrane</keyword>
<proteinExistence type="inferred from homology"/>
<name>A0ABT8DMT9_9BURK</name>
<keyword evidence="7" id="KW-0175">Coiled coil</keyword>
<dbReference type="InterPro" id="IPR006143">
    <property type="entry name" value="RND_pump_MFP"/>
</dbReference>
<dbReference type="InterPro" id="IPR058627">
    <property type="entry name" value="MdtA-like_C"/>
</dbReference>
<keyword evidence="14" id="KW-1185">Reference proteome</keyword>
<dbReference type="Pfam" id="PF25917">
    <property type="entry name" value="BSH_RND"/>
    <property type="match status" value="1"/>
</dbReference>
<dbReference type="InterPro" id="IPR058626">
    <property type="entry name" value="MdtA-like_b-barrel"/>
</dbReference>
<feature type="domain" description="Multidrug resistance protein MdtA-like beta-barrel" evidence="11">
    <location>
        <begin position="229"/>
        <end position="318"/>
    </location>
</feature>
<evidence type="ECO:0000256" key="8">
    <source>
        <dbReference type="SAM" id="MobiDB-lite"/>
    </source>
</evidence>
<evidence type="ECO:0000256" key="1">
    <source>
        <dbReference type="ARBA" id="ARBA00004236"/>
    </source>
</evidence>
<dbReference type="Gene3D" id="2.40.50.100">
    <property type="match status" value="1"/>
</dbReference>
<evidence type="ECO:0000313" key="14">
    <source>
        <dbReference type="Proteomes" id="UP001228044"/>
    </source>
</evidence>
<reference evidence="13 14" key="1">
    <citation type="submission" date="2023-06" db="EMBL/GenBank/DDBJ databases">
        <title>Pelomonas sp. PFR6 16S ribosomal RNA gene Genome sequencing and assembly.</title>
        <authorList>
            <person name="Woo H."/>
        </authorList>
    </citation>
    <scope>NUCLEOTIDE SEQUENCE [LARGE SCALE GENOMIC DNA]</scope>
    <source>
        <strain evidence="13 14">PFR6</strain>
    </source>
</reference>
<dbReference type="Pfam" id="PF25944">
    <property type="entry name" value="Beta-barrel_RND"/>
    <property type="match status" value="1"/>
</dbReference>
<keyword evidence="3" id="KW-0813">Transport</keyword>
<sequence length="429" mass="45071">MSRKLLTLSLIAIALAAGGWWWKNNRAAPEAGAASGNAAASAQAASGPGGRPATQSVGVISAQKQEVPVSIEASGTVAALNTVDLRAQTTSTVKEVLIRDGQSVRKGDLLFRFDDRADRANLDKARAQLARDRATLNDLERQYQRAQELRAQNFIAQNAVDTAFANLDAQRALLQSDQAAVQAAQVALSYNEIRAPLSGRAGVVNVVAGSLVQANSTALPLVSIAQLDPISVSFALPESQLAPLLQATRGGASGAAPRPLEAQVLLPGARPASEPARGRVSFVDNLVDTATGTIKVKAEFDNKQQTLWPGQYVRMRMILRTIKDAVVIPQAAIIQRGNERVVYIVDENKQAQLKTIQLRYPFGELAVVDGIEAGAKVVLDGRQNLRPGTPVREQPAAINPAAQAARRAASAQDAAATASAPASSGASAP</sequence>
<dbReference type="PANTHER" id="PTHR30469">
    <property type="entry name" value="MULTIDRUG RESISTANCE PROTEIN MDTA"/>
    <property type="match status" value="1"/>
</dbReference>
<feature type="compositionally biased region" description="Low complexity" evidence="8">
    <location>
        <begin position="395"/>
        <end position="429"/>
    </location>
</feature>
<evidence type="ECO:0000259" key="9">
    <source>
        <dbReference type="Pfam" id="PF25876"/>
    </source>
</evidence>
<dbReference type="PANTHER" id="PTHR30469:SF36">
    <property type="entry name" value="BLL3903 PROTEIN"/>
    <property type="match status" value="1"/>
</dbReference>
<feature type="domain" description="Multidrug resistance protein MdtA-like barrel-sandwich hybrid" evidence="10">
    <location>
        <begin position="81"/>
        <end position="218"/>
    </location>
</feature>
<evidence type="ECO:0000256" key="4">
    <source>
        <dbReference type="ARBA" id="ARBA00022475"/>
    </source>
</evidence>
<feature type="coiled-coil region" evidence="7">
    <location>
        <begin position="122"/>
        <end position="149"/>
    </location>
</feature>
<dbReference type="NCBIfam" id="TIGR01730">
    <property type="entry name" value="RND_mfp"/>
    <property type="match status" value="1"/>
</dbReference>
<keyword evidence="6" id="KW-0472">Membrane</keyword>
<dbReference type="Gene3D" id="1.10.287.470">
    <property type="entry name" value="Helix hairpin bin"/>
    <property type="match status" value="1"/>
</dbReference>
<dbReference type="RefSeq" id="WP_290357999.1">
    <property type="nucleotide sequence ID" value="NZ_JAUHHC010000001.1"/>
</dbReference>
<dbReference type="Proteomes" id="UP001228044">
    <property type="component" value="Unassembled WGS sequence"/>
</dbReference>
<evidence type="ECO:0000256" key="2">
    <source>
        <dbReference type="ARBA" id="ARBA00009477"/>
    </source>
</evidence>
<dbReference type="Pfam" id="PF25967">
    <property type="entry name" value="RND-MFP_C"/>
    <property type="match status" value="1"/>
</dbReference>
<dbReference type="InterPro" id="IPR058625">
    <property type="entry name" value="MdtA-like_BSH"/>
</dbReference>
<accession>A0ABT8DMT9</accession>
<dbReference type="Pfam" id="PF25876">
    <property type="entry name" value="HH_MFP_RND"/>
    <property type="match status" value="1"/>
</dbReference>
<feature type="domain" description="Multidrug resistance protein MdtA-like C-terminal permuted SH3" evidence="12">
    <location>
        <begin position="324"/>
        <end position="383"/>
    </location>
</feature>
<evidence type="ECO:0000313" key="13">
    <source>
        <dbReference type="EMBL" id="MDN3919704.1"/>
    </source>
</evidence>
<evidence type="ECO:0000256" key="5">
    <source>
        <dbReference type="ARBA" id="ARBA00022519"/>
    </source>
</evidence>
<evidence type="ECO:0000259" key="10">
    <source>
        <dbReference type="Pfam" id="PF25917"/>
    </source>
</evidence>
<dbReference type="Gene3D" id="2.40.420.20">
    <property type="match status" value="1"/>
</dbReference>
<evidence type="ECO:0000259" key="12">
    <source>
        <dbReference type="Pfam" id="PF25967"/>
    </source>
</evidence>
<evidence type="ECO:0000256" key="7">
    <source>
        <dbReference type="SAM" id="Coils"/>
    </source>
</evidence>
<protein>
    <submittedName>
        <fullName evidence="13">Efflux RND transporter periplasmic adaptor subunit</fullName>
    </submittedName>
</protein>
<feature type="domain" description="Multidrug resistance protein MdtA-like alpha-helical hairpin" evidence="9">
    <location>
        <begin position="122"/>
        <end position="190"/>
    </location>
</feature>
<evidence type="ECO:0000259" key="11">
    <source>
        <dbReference type="Pfam" id="PF25944"/>
    </source>
</evidence>
<dbReference type="EMBL" id="JAUHHC010000001">
    <property type="protein sequence ID" value="MDN3919704.1"/>
    <property type="molecule type" value="Genomic_DNA"/>
</dbReference>
<feature type="region of interest" description="Disordered" evidence="8">
    <location>
        <begin position="386"/>
        <end position="429"/>
    </location>
</feature>